<evidence type="ECO:0000256" key="1">
    <source>
        <dbReference type="SAM" id="MobiDB-lite"/>
    </source>
</evidence>
<feature type="region of interest" description="Disordered" evidence="1">
    <location>
        <begin position="1"/>
        <end position="66"/>
    </location>
</feature>
<protein>
    <recommendedName>
        <fullName evidence="4">Myb-like domain-containing protein</fullName>
    </recommendedName>
</protein>
<accession>A0AAE1IBA4</accession>
<proteinExistence type="predicted"/>
<sequence>MGTPQGKKMTPKKGQLAAYDRRSPSKISKSQKTPKLNKLKTPTSTPRATAYTHKLPTGEQKKGNGRVTGRSLIMWNRPRMTEKLLLHMHYECARHKINIPWDAIAHRLRPGSSGQAILQHVGRVRKELLAEGHMVPPPAHKSSPSTPYDPTVRGYVRDPTSDDKLATRSVGFDEKLDDAKINLPDAFDALDEGEDDSFTEANGELFTEADDELFTDNGELFTPEADANVTVLEDDIPLPVTPTPIRHAAPRQPVSATPVSATPVSITPMSTTQYNLKPQSFQQGNVVAAQQLELFGSNLFTNITPPNFLLNSTEGLQPMGIQNPLAFANDTQLLMGGANLFDPFTLQPLIKPSHEQISPCGQSPLGQIPYPFFTGNQLNLQYGGYYNLPQPGFNNLAQPGFIPHAPVGFTMPPTPPPALYKAEDKVEPVSSPTANNHRGISVSPVSSPVAAQLPTLQLETLQPVIESPEQQLDEATPVHPYSDDFVGHELLLEFLANSE</sequence>
<reference evidence="2" key="1">
    <citation type="submission" date="2023-11" db="EMBL/GenBank/DDBJ databases">
        <title>The genome sequences of three competitors of mushroom-forming fungi.</title>
        <authorList>
            <person name="Beijen E."/>
            <person name="Ohm R.A."/>
        </authorList>
    </citation>
    <scope>NUCLEOTIDE SEQUENCE</scope>
    <source>
        <strain evidence="2">CBS 100526</strain>
    </source>
</reference>
<dbReference type="AlphaFoldDB" id="A0AAE1IBA4"/>
<evidence type="ECO:0000313" key="3">
    <source>
        <dbReference type="Proteomes" id="UP001273209"/>
    </source>
</evidence>
<feature type="compositionally biased region" description="Low complexity" evidence="1">
    <location>
        <begin position="33"/>
        <end position="46"/>
    </location>
</feature>
<comment type="caution">
    <text evidence="2">The sequence shown here is derived from an EMBL/GenBank/DDBJ whole genome shotgun (WGS) entry which is preliminary data.</text>
</comment>
<gene>
    <name evidence="2" type="ORF">Triagg1_6502</name>
</gene>
<organism evidence="2 3">
    <name type="scientific">Trichoderma aggressivum f. europaeum</name>
    <dbReference type="NCBI Taxonomy" id="173218"/>
    <lineage>
        <taxon>Eukaryota</taxon>
        <taxon>Fungi</taxon>
        <taxon>Dikarya</taxon>
        <taxon>Ascomycota</taxon>
        <taxon>Pezizomycotina</taxon>
        <taxon>Sordariomycetes</taxon>
        <taxon>Hypocreomycetidae</taxon>
        <taxon>Hypocreales</taxon>
        <taxon>Hypocreaceae</taxon>
        <taxon>Trichoderma</taxon>
    </lineage>
</organism>
<evidence type="ECO:0000313" key="2">
    <source>
        <dbReference type="EMBL" id="KAK4070081.1"/>
    </source>
</evidence>
<name>A0AAE1IBA4_9HYPO</name>
<keyword evidence="3" id="KW-1185">Reference proteome</keyword>
<dbReference type="EMBL" id="JAWRVG010000026">
    <property type="protein sequence ID" value="KAK4070081.1"/>
    <property type="molecule type" value="Genomic_DNA"/>
</dbReference>
<dbReference type="Proteomes" id="UP001273209">
    <property type="component" value="Unassembled WGS sequence"/>
</dbReference>
<dbReference type="RefSeq" id="XP_062754439.1">
    <property type="nucleotide sequence ID" value="XM_062901134.1"/>
</dbReference>
<dbReference type="GeneID" id="87921039"/>
<evidence type="ECO:0008006" key="4">
    <source>
        <dbReference type="Google" id="ProtNLM"/>
    </source>
</evidence>
<feature type="region of interest" description="Disordered" evidence="1">
    <location>
        <begin position="134"/>
        <end position="160"/>
    </location>
</feature>